<evidence type="ECO:0000256" key="5">
    <source>
        <dbReference type="HAMAP-Rule" id="MF_00189"/>
    </source>
</evidence>
<evidence type="ECO:0000256" key="4">
    <source>
        <dbReference type="ARBA" id="ARBA00023136"/>
    </source>
</evidence>
<keyword evidence="3 5" id="KW-1133">Transmembrane helix</keyword>
<comment type="caution">
    <text evidence="6">The sequence shown here is derived from an EMBL/GenBank/DDBJ whole genome shotgun (WGS) entry which is preliminary data.</text>
</comment>
<reference evidence="6 7" key="1">
    <citation type="submission" date="2021-08" db="EMBL/GenBank/DDBJ databases">
        <authorList>
            <person name="Tuo L."/>
        </authorList>
    </citation>
    <scope>NUCLEOTIDE SEQUENCE [LARGE SCALE GENOMIC DNA]</scope>
    <source>
        <strain evidence="6 7">JCM 31229</strain>
    </source>
</reference>
<dbReference type="PANTHER" id="PTHR36917">
    <property type="entry name" value="INTRACELLULAR SEPTATION PROTEIN A-RELATED"/>
    <property type="match status" value="1"/>
</dbReference>
<keyword evidence="4 5" id="KW-0472">Membrane</keyword>
<feature type="transmembrane region" description="Helical" evidence="5">
    <location>
        <begin position="161"/>
        <end position="180"/>
    </location>
</feature>
<keyword evidence="7" id="KW-1185">Reference proteome</keyword>
<evidence type="ECO:0000256" key="1">
    <source>
        <dbReference type="ARBA" id="ARBA00022475"/>
    </source>
</evidence>
<comment type="subcellular location">
    <subcellularLocation>
        <location evidence="5">Cell inner membrane</location>
        <topology evidence="5">Multi-pass membrane protein</topology>
    </subcellularLocation>
</comment>
<sequence length="203" mass="22409">MSEDAAKQNKHPGGLGMALDFGPLLVFFLTYKFTGVIAGTIAFMAAIAIAVIISKLKLGKVSPMLWLSAILVIGFGALTVYFNDPRFIQIKPTIIYLLFSISLFVGLAMKKPLLKFLLQAAYDGLDEAGWMKLSRNWAIFFAGMALLNEAMRALLDFDLWLTLKVWGVTILSMVFALANIPMMMRHGLSMEPKDVVEEKPAEG</sequence>
<evidence type="ECO:0000256" key="2">
    <source>
        <dbReference type="ARBA" id="ARBA00022692"/>
    </source>
</evidence>
<organism evidence="6 7">
    <name type="scientific">Sphingomonas colocasiae</name>
    <dbReference type="NCBI Taxonomy" id="1848973"/>
    <lineage>
        <taxon>Bacteria</taxon>
        <taxon>Pseudomonadati</taxon>
        <taxon>Pseudomonadota</taxon>
        <taxon>Alphaproteobacteria</taxon>
        <taxon>Sphingomonadales</taxon>
        <taxon>Sphingomonadaceae</taxon>
        <taxon>Sphingomonas</taxon>
    </lineage>
</organism>
<dbReference type="RefSeq" id="WP_222989948.1">
    <property type="nucleotide sequence ID" value="NZ_JAINVV010000004.1"/>
</dbReference>
<dbReference type="HAMAP" id="MF_00189">
    <property type="entry name" value="YciB"/>
    <property type="match status" value="1"/>
</dbReference>
<keyword evidence="1 5" id="KW-1003">Cell membrane</keyword>
<dbReference type="InterPro" id="IPR006008">
    <property type="entry name" value="YciB"/>
</dbReference>
<dbReference type="PANTHER" id="PTHR36917:SF1">
    <property type="entry name" value="INNER MEMBRANE-SPANNING PROTEIN YCIB"/>
    <property type="match status" value="1"/>
</dbReference>
<dbReference type="Proteomes" id="UP000706039">
    <property type="component" value="Unassembled WGS sequence"/>
</dbReference>
<dbReference type="EMBL" id="JAINVV010000004">
    <property type="protein sequence ID" value="MBY8822903.1"/>
    <property type="molecule type" value="Genomic_DNA"/>
</dbReference>
<comment type="caution">
    <text evidence="5">Lacks conserved residue(s) required for the propagation of feature annotation.</text>
</comment>
<gene>
    <name evidence="6" type="primary">ispZ</name>
    <name evidence="5" type="synonym">yciB</name>
    <name evidence="6" type="ORF">K7G82_11405</name>
</gene>
<feature type="transmembrane region" description="Helical" evidence="5">
    <location>
        <begin position="36"/>
        <end position="53"/>
    </location>
</feature>
<protein>
    <recommendedName>
        <fullName evidence="5">Inner membrane-spanning protein YciB</fullName>
    </recommendedName>
</protein>
<evidence type="ECO:0000313" key="7">
    <source>
        <dbReference type="Proteomes" id="UP000706039"/>
    </source>
</evidence>
<evidence type="ECO:0000313" key="6">
    <source>
        <dbReference type="EMBL" id="MBY8822903.1"/>
    </source>
</evidence>
<comment type="similarity">
    <text evidence="5">Belongs to the YciB family.</text>
</comment>
<dbReference type="NCBIfam" id="TIGR00997">
    <property type="entry name" value="ispZ"/>
    <property type="match status" value="1"/>
</dbReference>
<evidence type="ECO:0000256" key="3">
    <source>
        <dbReference type="ARBA" id="ARBA00022989"/>
    </source>
</evidence>
<keyword evidence="2 5" id="KW-0812">Transmembrane</keyword>
<feature type="transmembrane region" description="Helical" evidence="5">
    <location>
        <begin position="65"/>
        <end position="82"/>
    </location>
</feature>
<dbReference type="Pfam" id="PF04279">
    <property type="entry name" value="IspA"/>
    <property type="match status" value="1"/>
</dbReference>
<comment type="function">
    <text evidence="5">Plays a role in cell envelope biogenesis, maintenance of cell envelope integrity and membrane homeostasis.</text>
</comment>
<keyword evidence="5" id="KW-0997">Cell inner membrane</keyword>
<accession>A0ABS7PNU2</accession>
<feature type="transmembrane region" description="Helical" evidence="5">
    <location>
        <begin position="88"/>
        <end position="109"/>
    </location>
</feature>
<proteinExistence type="inferred from homology"/>
<name>A0ABS7PNU2_9SPHN</name>